<organism evidence="1 2">
    <name type="scientific">Kosmotoga pacifica</name>
    <dbReference type="NCBI Taxonomy" id="1330330"/>
    <lineage>
        <taxon>Bacteria</taxon>
        <taxon>Thermotogati</taxon>
        <taxon>Thermotogota</taxon>
        <taxon>Thermotogae</taxon>
        <taxon>Kosmotogales</taxon>
        <taxon>Kosmotogaceae</taxon>
        <taxon>Kosmotoga</taxon>
    </lineage>
</organism>
<dbReference type="STRING" id="1330330.IX53_03025"/>
<evidence type="ECO:0000313" key="1">
    <source>
        <dbReference type="EMBL" id="AKI96963.1"/>
    </source>
</evidence>
<protein>
    <recommendedName>
        <fullName evidence="3">GTP-binding protein</fullName>
    </recommendedName>
</protein>
<keyword evidence="2" id="KW-1185">Reference proteome</keyword>
<dbReference type="Pfam" id="PF14385">
    <property type="entry name" value="DUF4416"/>
    <property type="match status" value="1"/>
</dbReference>
<dbReference type="RefSeq" id="WP_047754098.1">
    <property type="nucleotide sequence ID" value="NZ_CAJUHA010000019.1"/>
</dbReference>
<gene>
    <name evidence="1" type="ORF">IX53_03025</name>
</gene>
<dbReference type="EMBL" id="CP011232">
    <property type="protein sequence ID" value="AKI96963.1"/>
    <property type="molecule type" value="Genomic_DNA"/>
</dbReference>
<proteinExistence type="predicted"/>
<dbReference type="OrthoDB" id="9788989at2"/>
<reference evidence="1 2" key="1">
    <citation type="submission" date="2015-04" db="EMBL/GenBank/DDBJ databases">
        <title>Complete Genome Sequence of Kosmotoga pacifica SLHLJ1.</title>
        <authorList>
            <person name="Jiang L.J."/>
            <person name="Shao Z.Z."/>
            <person name="Jebbar M."/>
        </authorList>
    </citation>
    <scope>NUCLEOTIDE SEQUENCE [LARGE SCALE GENOMIC DNA]</scope>
    <source>
        <strain evidence="1 2">SLHLJ1</strain>
    </source>
</reference>
<name>A0A0G2ZDU3_9BACT</name>
<dbReference type="Proteomes" id="UP000035159">
    <property type="component" value="Chromosome"/>
</dbReference>
<dbReference type="AlphaFoldDB" id="A0A0G2ZDU3"/>
<evidence type="ECO:0000313" key="2">
    <source>
        <dbReference type="Proteomes" id="UP000035159"/>
    </source>
</evidence>
<evidence type="ECO:0008006" key="3">
    <source>
        <dbReference type="Google" id="ProtNLM"/>
    </source>
</evidence>
<dbReference type="PATRIC" id="fig|1330330.3.peg.606"/>
<sequence length="179" mass="21491">MGQIKKTELVNLVIFVFSSYIEYRFTEVKPVLEKEFGSIDYTSRTLDFDKYTYFYNDEMGHKLQGKLVSFKRLIHPSQLAEIKLRTNEIEKDFAIEGKRKINLDPGYIHHTQFVLASTKHWANRIYIGRGINAEVTLMFLNGAFRPLEYTYPNYKDQEYIEELTKIRELYLKKRKEYYR</sequence>
<accession>A0A0G2ZDU3</accession>
<dbReference type="KEGG" id="kpf:IX53_03025"/>
<dbReference type="InterPro" id="IPR025529">
    <property type="entry name" value="DUF4416"/>
</dbReference>